<proteinExistence type="predicted"/>
<evidence type="ECO:0000313" key="2">
    <source>
        <dbReference type="WBParaSite" id="ES5_v2.g19264.t1"/>
    </source>
</evidence>
<sequence length="454" mass="47759">MFLKNASQNGQQIFDLKTTHKNAKVDDAVADADAVAVEVDAVPDALDIDDEVVVVVGDGTLPKTTSLKSVVVVVDRVVLLGGTEETKANPNGGVAVRNLLTVSSNFCSLLSTIILFSSGVVNGIFRVVKDESRTISEKIFLCLKIFLRISVRLSNALISTARAVESTNLPKVGVVRSIGRMNIVGSVVVVVSSDSTIDSVAVFEEDSSEVSLDSDCENGLLIRSLFKAINRAVERNRGKIVEVIPLVVVDADVEKDVDGNGVVVRGEVVGTGVFVVVKTLVVVGGGKDVVTKLSVFITGFTVTKTDTNVETFLTKVVGDTVVVEDGAKTRFGFDCWVDSIKKSCSFVDGIKGGVVEDGKFEVGFETIILLVVVIADEVRGGCVSEVVVDGISVVVDKKAVDNLVAEGGEVMVVEKGVIVTGEVVVVILIVIVGIAEVVVVSVVVDEGVVVEIVV</sequence>
<reference evidence="2" key="1">
    <citation type="submission" date="2022-11" db="UniProtKB">
        <authorList>
            <consortium name="WormBaseParasite"/>
        </authorList>
    </citation>
    <scope>IDENTIFICATION</scope>
</reference>
<accession>A0AC34FR91</accession>
<dbReference type="WBParaSite" id="ES5_v2.g19264.t1">
    <property type="protein sequence ID" value="ES5_v2.g19264.t1"/>
    <property type="gene ID" value="ES5_v2.g19264"/>
</dbReference>
<dbReference type="Proteomes" id="UP000887579">
    <property type="component" value="Unplaced"/>
</dbReference>
<name>A0AC34FR91_9BILA</name>
<protein>
    <submittedName>
        <fullName evidence="2">Uncharacterized protein</fullName>
    </submittedName>
</protein>
<organism evidence="1 2">
    <name type="scientific">Panagrolaimus sp. ES5</name>
    <dbReference type="NCBI Taxonomy" id="591445"/>
    <lineage>
        <taxon>Eukaryota</taxon>
        <taxon>Metazoa</taxon>
        <taxon>Ecdysozoa</taxon>
        <taxon>Nematoda</taxon>
        <taxon>Chromadorea</taxon>
        <taxon>Rhabditida</taxon>
        <taxon>Tylenchina</taxon>
        <taxon>Panagrolaimomorpha</taxon>
        <taxon>Panagrolaimoidea</taxon>
        <taxon>Panagrolaimidae</taxon>
        <taxon>Panagrolaimus</taxon>
    </lineage>
</organism>
<evidence type="ECO:0000313" key="1">
    <source>
        <dbReference type="Proteomes" id="UP000887579"/>
    </source>
</evidence>